<gene>
    <name evidence="2" type="ORF">Esi_0191_0011</name>
</gene>
<evidence type="ECO:0000256" key="1">
    <source>
        <dbReference type="SAM" id="MobiDB-lite"/>
    </source>
</evidence>
<dbReference type="Proteomes" id="UP000002630">
    <property type="component" value="Unassembled WGS sequence"/>
</dbReference>
<reference evidence="2 3" key="1">
    <citation type="journal article" date="2010" name="Nature">
        <title>The Ectocarpus genome and the independent evolution of multicellularity in brown algae.</title>
        <authorList>
            <person name="Cock J.M."/>
            <person name="Sterck L."/>
            <person name="Rouze P."/>
            <person name="Scornet D."/>
            <person name="Allen A.E."/>
            <person name="Amoutzias G."/>
            <person name="Anthouard V."/>
            <person name="Artiguenave F."/>
            <person name="Aury J.M."/>
            <person name="Badger J.H."/>
            <person name="Beszteri B."/>
            <person name="Billiau K."/>
            <person name="Bonnet E."/>
            <person name="Bothwell J.H."/>
            <person name="Bowler C."/>
            <person name="Boyen C."/>
            <person name="Brownlee C."/>
            <person name="Carrano C.J."/>
            <person name="Charrier B."/>
            <person name="Cho G.Y."/>
            <person name="Coelho S.M."/>
            <person name="Collen J."/>
            <person name="Corre E."/>
            <person name="Da Silva C."/>
            <person name="Delage L."/>
            <person name="Delaroque N."/>
            <person name="Dittami S.M."/>
            <person name="Doulbeau S."/>
            <person name="Elias M."/>
            <person name="Farnham G."/>
            <person name="Gachon C.M."/>
            <person name="Gschloessl B."/>
            <person name="Heesch S."/>
            <person name="Jabbari K."/>
            <person name="Jubin C."/>
            <person name="Kawai H."/>
            <person name="Kimura K."/>
            <person name="Kloareg B."/>
            <person name="Kupper F.C."/>
            <person name="Lang D."/>
            <person name="Le Bail A."/>
            <person name="Leblanc C."/>
            <person name="Lerouge P."/>
            <person name="Lohr M."/>
            <person name="Lopez P.J."/>
            <person name="Martens C."/>
            <person name="Maumus F."/>
            <person name="Michel G."/>
            <person name="Miranda-Saavedra D."/>
            <person name="Morales J."/>
            <person name="Moreau H."/>
            <person name="Motomura T."/>
            <person name="Nagasato C."/>
            <person name="Napoli C.A."/>
            <person name="Nelson D.R."/>
            <person name="Nyvall-Collen P."/>
            <person name="Peters A.F."/>
            <person name="Pommier C."/>
            <person name="Potin P."/>
            <person name="Poulain J."/>
            <person name="Quesneville H."/>
            <person name="Read B."/>
            <person name="Rensing S.A."/>
            <person name="Ritter A."/>
            <person name="Rousvoal S."/>
            <person name="Samanta M."/>
            <person name="Samson G."/>
            <person name="Schroeder D.C."/>
            <person name="Segurens B."/>
            <person name="Strittmatter M."/>
            <person name="Tonon T."/>
            <person name="Tregear J.W."/>
            <person name="Valentin K."/>
            <person name="von Dassow P."/>
            <person name="Yamagishi T."/>
            <person name="Van de Peer Y."/>
            <person name="Wincker P."/>
        </authorList>
    </citation>
    <scope>NUCLEOTIDE SEQUENCE [LARGE SCALE GENOMIC DNA]</scope>
    <source>
        <strain evidence="3">Ec32 / CCAP1310/4</strain>
    </source>
</reference>
<dbReference type="EMBL" id="FN649760">
    <property type="protein sequence ID" value="CBN80248.1"/>
    <property type="molecule type" value="Genomic_DNA"/>
</dbReference>
<name>D8LHD1_ECTSI</name>
<sequence>MLFCFLTPRRDREGLLRVLWTTITSPFGKVRFLEGYAYVGDILTSSRGRRKRGGCSRAAWPPKSRGGGGGERTFSGAFFLVRREGNISGPTVPSAAFVLSTVGFTRNGEAWSSGGHQTGR</sequence>
<keyword evidence="3" id="KW-1185">Reference proteome</keyword>
<evidence type="ECO:0000313" key="3">
    <source>
        <dbReference type="Proteomes" id="UP000002630"/>
    </source>
</evidence>
<dbReference type="InParanoid" id="D8LHD1"/>
<protein>
    <submittedName>
        <fullName evidence="2">Uncharacterized protein</fullName>
    </submittedName>
</protein>
<feature type="region of interest" description="Disordered" evidence="1">
    <location>
        <begin position="47"/>
        <end position="71"/>
    </location>
</feature>
<dbReference type="OrthoDB" id="10537436at2759"/>
<organism evidence="2 3">
    <name type="scientific">Ectocarpus siliculosus</name>
    <name type="common">Brown alga</name>
    <name type="synonym">Conferva siliculosa</name>
    <dbReference type="NCBI Taxonomy" id="2880"/>
    <lineage>
        <taxon>Eukaryota</taxon>
        <taxon>Sar</taxon>
        <taxon>Stramenopiles</taxon>
        <taxon>Ochrophyta</taxon>
        <taxon>PX clade</taxon>
        <taxon>Phaeophyceae</taxon>
        <taxon>Ectocarpales</taxon>
        <taxon>Ectocarpaceae</taxon>
        <taxon>Ectocarpus</taxon>
    </lineage>
</organism>
<dbReference type="AlphaFoldDB" id="D8LHD1"/>
<proteinExistence type="predicted"/>
<evidence type="ECO:0000313" key="2">
    <source>
        <dbReference type="EMBL" id="CBN80248.1"/>
    </source>
</evidence>
<accession>D8LHD1</accession>